<dbReference type="InterPro" id="IPR000209">
    <property type="entry name" value="Peptidase_S8/S53_dom"/>
</dbReference>
<dbReference type="Gene3D" id="3.30.70.2980">
    <property type="match status" value="1"/>
</dbReference>
<dbReference type="InterPro" id="IPR022398">
    <property type="entry name" value="Peptidase_S8_His-AS"/>
</dbReference>
<dbReference type="STRING" id="573061.Clocel_3868"/>
<evidence type="ECO:0000313" key="11">
    <source>
        <dbReference type="Proteomes" id="UP000002730"/>
    </source>
</evidence>
<dbReference type="PROSITE" id="PS00138">
    <property type="entry name" value="SUBTILASE_SER"/>
    <property type="match status" value="1"/>
</dbReference>
<evidence type="ECO:0000313" key="10">
    <source>
        <dbReference type="EMBL" id="ADL53534.1"/>
    </source>
</evidence>
<accession>D9SKW2</accession>
<dbReference type="InterPro" id="IPR036852">
    <property type="entry name" value="Peptidase_S8/S53_dom_sf"/>
</dbReference>
<keyword evidence="11" id="KW-1185">Reference proteome</keyword>
<dbReference type="CDD" id="cd07478">
    <property type="entry name" value="Peptidases_S8_CspA-like"/>
    <property type="match status" value="1"/>
</dbReference>
<feature type="active site" description="Charge relay system" evidence="5 6">
    <location>
        <position position="496"/>
    </location>
</feature>
<name>D9SKW2_CLOC7</name>
<keyword evidence="3 6" id="KW-0378">Hydrolase</keyword>
<dbReference type="PROSITE" id="PS00136">
    <property type="entry name" value="SUBTILASE_ASP"/>
    <property type="match status" value="1"/>
</dbReference>
<keyword evidence="2 6" id="KW-0645">Protease</keyword>
<keyword evidence="4 6" id="KW-0720">Serine protease</keyword>
<dbReference type="OrthoDB" id="2744137at2"/>
<gene>
    <name evidence="10" type="ordered locus">Clocel_3868</name>
</gene>
<reference evidence="10 11" key="1">
    <citation type="submission" date="2010-08" db="EMBL/GenBank/DDBJ databases">
        <title>Complete sequence of Clostridium cellulovorans 743B.</title>
        <authorList>
            <consortium name="US DOE Joint Genome Institute"/>
            <person name="Lucas S."/>
            <person name="Copeland A."/>
            <person name="Lapidus A."/>
            <person name="Cheng J.-F."/>
            <person name="Bruce D."/>
            <person name="Goodwin L."/>
            <person name="Pitluck S."/>
            <person name="Chertkov O."/>
            <person name="Detter J.C."/>
            <person name="Han C."/>
            <person name="Tapia R."/>
            <person name="Land M."/>
            <person name="Hauser L."/>
            <person name="Chang Y.-J."/>
            <person name="Jeffries C."/>
            <person name="Kyrpides N."/>
            <person name="Ivanova N."/>
            <person name="Mikhailova N."/>
            <person name="Hemme C.L."/>
            <person name="Woyke T."/>
        </authorList>
    </citation>
    <scope>NUCLEOTIDE SEQUENCE [LARGE SCALE GENOMIC DNA]</scope>
    <source>
        <strain evidence="11">ATCC 35296 / DSM 3052 / OCM 3 / 743B</strain>
    </source>
</reference>
<evidence type="ECO:0000256" key="2">
    <source>
        <dbReference type="ARBA" id="ARBA00022670"/>
    </source>
</evidence>
<feature type="domain" description="Peptidase S8/S53" evidence="8">
    <location>
        <begin position="432"/>
        <end position="552"/>
    </location>
</feature>
<feature type="active site" description="Charge relay system" evidence="5 6">
    <location>
        <position position="128"/>
    </location>
</feature>
<evidence type="ECO:0000256" key="7">
    <source>
        <dbReference type="RuleBase" id="RU003355"/>
    </source>
</evidence>
<dbReference type="EMBL" id="CP002160">
    <property type="protein sequence ID" value="ADL53534.1"/>
    <property type="molecule type" value="Genomic_DNA"/>
</dbReference>
<dbReference type="HOGENOM" id="CLU_025670_0_0_9"/>
<dbReference type="InterPro" id="IPR017310">
    <property type="entry name" value="Pept_S8A_subtilisin_clostridia"/>
</dbReference>
<dbReference type="PROSITE" id="PS00137">
    <property type="entry name" value="SUBTILASE_HIS"/>
    <property type="match status" value="1"/>
</dbReference>
<evidence type="ECO:0000256" key="1">
    <source>
        <dbReference type="ARBA" id="ARBA00011073"/>
    </source>
</evidence>
<dbReference type="Gene3D" id="3.40.50.200">
    <property type="entry name" value="Peptidase S8/S53 domain"/>
    <property type="match status" value="1"/>
</dbReference>
<dbReference type="MEROPS" id="S08.108"/>
<evidence type="ECO:0000256" key="3">
    <source>
        <dbReference type="ARBA" id="ARBA00022801"/>
    </source>
</evidence>
<dbReference type="InterPro" id="IPR015500">
    <property type="entry name" value="Peptidase_S8_subtilisin-rel"/>
</dbReference>
<dbReference type="GO" id="GO:0004252">
    <property type="term" value="F:serine-type endopeptidase activity"/>
    <property type="evidence" value="ECO:0007669"/>
    <property type="project" value="UniProtKB-UniRule"/>
</dbReference>
<dbReference type="AlphaFoldDB" id="D9SKW2"/>
<dbReference type="GO" id="GO:0006508">
    <property type="term" value="P:proteolysis"/>
    <property type="evidence" value="ECO:0007669"/>
    <property type="project" value="UniProtKB-KW"/>
</dbReference>
<dbReference type="PRINTS" id="PR00723">
    <property type="entry name" value="SUBTILISIN"/>
</dbReference>
<dbReference type="SUPFAM" id="SSF52743">
    <property type="entry name" value="Subtilisin-like"/>
    <property type="match status" value="1"/>
</dbReference>
<dbReference type="PANTHER" id="PTHR43806">
    <property type="entry name" value="PEPTIDASE S8"/>
    <property type="match status" value="1"/>
</dbReference>
<dbReference type="KEGG" id="ccb:Clocel_3868"/>
<dbReference type="InterPro" id="IPR023827">
    <property type="entry name" value="Peptidase_S8_Asp-AS"/>
</dbReference>
<dbReference type="InterPro" id="IPR050131">
    <property type="entry name" value="Peptidase_S8_subtilisin-like"/>
</dbReference>
<sequence length="622" mass="68547">MEKFGGKLNLLANVPEEVKMKIIEYTKSDEILQGKLELVALLGSDISVAREKVQALGGVFEDLGFGFAIITIDTNRLNELARISEIQYIELPKTLFSSFVNSNNSSCINQVWTQFEVTGKGILVGFLDSGIDYMHQEFREKNGDTRIDYIYDLSKGGVIYNREQINQAIKSPDPFSVVPHIDDNGHGSHVASIACGSGIINPRYRGVAYESSIAMVKMTAVGKVNYGKSSQLMRGLKFLIDKSKELSKPLSVNLSFSTNDGAHDGNSLLEQYIDTICRLERMSMAIASGNEGDAAHHASGTITAREEINFNISGEGSQLVINLYKNILDNIAIEILNPQNVSSGVVALRPGYSQGQLMSDRFYIYVTGPTPLSVNGEIVISLVSEGTSLLQGQWRMIITCDNPGGRPYDIWMPVTEQLSSETRFLNPDPYGTLGIPATVQRAIGVGSYNSDTNILSTFSGRGNSQEPTVKPDIVAPGENIEAAIPGGFYDTLNGTSMAAPHVAGAAALMMEWGIIKGKDPFMYGERLKAFLVKGAKRGRPGIIYPNTMWGYGTLCLYETFRIIQMDKRSYIESKLEARMNFSNTVSDKKTCNDDIMFFSNTNIYFRIPPELMGLLMNKNFFY</sequence>
<comment type="similarity">
    <text evidence="1 6 7">Belongs to the peptidase S8 family.</text>
</comment>
<dbReference type="Pfam" id="PF00082">
    <property type="entry name" value="Peptidase_S8"/>
    <property type="match status" value="2"/>
</dbReference>
<feature type="domain" description="Peptidase S8/S53" evidence="8">
    <location>
        <begin position="119"/>
        <end position="294"/>
    </location>
</feature>
<dbReference type="Pfam" id="PF18425">
    <property type="entry name" value="CspB_prodomain"/>
    <property type="match status" value="1"/>
</dbReference>
<dbReference type="PROSITE" id="PS51892">
    <property type="entry name" value="SUBTILASE"/>
    <property type="match status" value="1"/>
</dbReference>
<dbReference type="eggNOG" id="COG1404">
    <property type="taxonomic scope" value="Bacteria"/>
</dbReference>
<evidence type="ECO:0000256" key="6">
    <source>
        <dbReference type="PROSITE-ProRule" id="PRU01240"/>
    </source>
</evidence>
<dbReference type="PIRSF" id="PIRSF037894">
    <property type="entry name" value="Subtilisin_rel_CspABC"/>
    <property type="match status" value="1"/>
</dbReference>
<evidence type="ECO:0000256" key="4">
    <source>
        <dbReference type="ARBA" id="ARBA00022825"/>
    </source>
</evidence>
<feature type="domain" description="Csp protease B prodomain" evidence="9">
    <location>
        <begin position="3"/>
        <end position="93"/>
    </location>
</feature>
<evidence type="ECO:0000259" key="8">
    <source>
        <dbReference type="Pfam" id="PF00082"/>
    </source>
</evidence>
<protein>
    <submittedName>
        <fullName evidence="10">Peptidase S8 and S53 subtilisin kexin sedolisin</fullName>
    </submittedName>
</protein>
<feature type="active site" description="Charge relay system" evidence="5 6">
    <location>
        <position position="186"/>
    </location>
</feature>
<dbReference type="Gene3D" id="2.60.120.1290">
    <property type="match status" value="1"/>
</dbReference>
<dbReference type="InterPro" id="IPR034045">
    <property type="entry name" value="Pep_S8_CspA-like"/>
</dbReference>
<dbReference type="RefSeq" id="WP_010073875.1">
    <property type="nucleotide sequence ID" value="NC_014393.1"/>
</dbReference>
<evidence type="ECO:0000256" key="5">
    <source>
        <dbReference type="PIRSR" id="PIRSR615500-1"/>
    </source>
</evidence>
<dbReference type="InterPro" id="IPR041365">
    <property type="entry name" value="CspB_prodomain"/>
</dbReference>
<proteinExistence type="inferred from homology"/>
<evidence type="ECO:0000259" key="9">
    <source>
        <dbReference type="Pfam" id="PF18425"/>
    </source>
</evidence>
<dbReference type="PANTHER" id="PTHR43806:SF11">
    <property type="entry name" value="CEREVISIN-RELATED"/>
    <property type="match status" value="1"/>
</dbReference>
<organism evidence="10 11">
    <name type="scientific">Clostridium cellulovorans (strain ATCC 35296 / DSM 3052 / OCM 3 / 743B)</name>
    <dbReference type="NCBI Taxonomy" id="573061"/>
    <lineage>
        <taxon>Bacteria</taxon>
        <taxon>Bacillati</taxon>
        <taxon>Bacillota</taxon>
        <taxon>Clostridia</taxon>
        <taxon>Eubacteriales</taxon>
        <taxon>Clostridiaceae</taxon>
        <taxon>Clostridium</taxon>
    </lineage>
</organism>
<dbReference type="InterPro" id="IPR023828">
    <property type="entry name" value="Peptidase_S8_Ser-AS"/>
</dbReference>
<dbReference type="Proteomes" id="UP000002730">
    <property type="component" value="Chromosome"/>
</dbReference>